<feature type="domain" description="NlpC/P60" evidence="5">
    <location>
        <begin position="216"/>
        <end position="355"/>
    </location>
</feature>
<reference evidence="7" key="1">
    <citation type="submission" date="2017-09" db="EMBL/GenBank/DDBJ databases">
        <authorList>
            <person name="Varghese N."/>
            <person name="Submissions S."/>
        </authorList>
    </citation>
    <scope>NUCLEOTIDE SEQUENCE [LARGE SCALE GENOMIC DNA]</scope>
    <source>
        <strain evidence="7">DSM 2913</strain>
    </source>
</reference>
<keyword evidence="3" id="KW-0378">Hydrolase</keyword>
<dbReference type="PANTHER" id="PTHR47053:SF1">
    <property type="entry name" value="MUREIN DD-ENDOPEPTIDASE MEPH-RELATED"/>
    <property type="match status" value="1"/>
</dbReference>
<dbReference type="Gene3D" id="3.90.1720.10">
    <property type="entry name" value="endopeptidase domain like (from Nostoc punctiforme)"/>
    <property type="match status" value="1"/>
</dbReference>
<dbReference type="SUPFAM" id="SSF54001">
    <property type="entry name" value="Cysteine proteinases"/>
    <property type="match status" value="1"/>
</dbReference>
<dbReference type="Pfam" id="PF12913">
    <property type="entry name" value="SH3_6"/>
    <property type="match status" value="1"/>
</dbReference>
<accession>A0A285NWK4</accession>
<evidence type="ECO:0000256" key="4">
    <source>
        <dbReference type="ARBA" id="ARBA00022807"/>
    </source>
</evidence>
<dbReference type="InterPro" id="IPR000064">
    <property type="entry name" value="NLP_P60_dom"/>
</dbReference>
<sequence>MIVIFLILFFSIAQSLEVSKINSQILTSIPYVVNLTDFPEKVKGSTVKEWMFKDVLPMDKSFVENTNLEGVPQEIKVSFGWTLRRTNMKMYPTDLAIYKNNKDIDLNQYTLLEPFTPLAILHTSKDENWLYVQSPFMRGWVKRKDVAIRDRKELLEVLSLPFLVVLKPKLYIKNLEFGLGSKVPYLSKEGELYRVLLPDGSYHTVSLSEGFNDGYLEYSEGLVKSVLERLLGQPYDWGGRHGSWDCSSLVKDVFSLFGLELPRNSQQQSQIGIKVKEGFSSYEEMKTTLETLPPFRTLLFLRGHVMLYGGMEGKDIVIYHALYGILRDDGKYIKVNKVVKNLLERDKLTNIYRRVISVNVLE</sequence>
<evidence type="ECO:0000259" key="5">
    <source>
        <dbReference type="PROSITE" id="PS51935"/>
    </source>
</evidence>
<dbReference type="InterPro" id="IPR039439">
    <property type="entry name" value="SH3b1_dom"/>
</dbReference>
<dbReference type="GO" id="GO:0008234">
    <property type="term" value="F:cysteine-type peptidase activity"/>
    <property type="evidence" value="ECO:0007669"/>
    <property type="project" value="UniProtKB-KW"/>
</dbReference>
<dbReference type="OrthoDB" id="9808890at2"/>
<evidence type="ECO:0000313" key="6">
    <source>
        <dbReference type="EMBL" id="SNZ13872.1"/>
    </source>
</evidence>
<dbReference type="GO" id="GO:0006508">
    <property type="term" value="P:proteolysis"/>
    <property type="evidence" value="ECO:0007669"/>
    <property type="project" value="UniProtKB-KW"/>
</dbReference>
<dbReference type="RefSeq" id="WP_096601692.1">
    <property type="nucleotide sequence ID" value="NZ_OBEN01000004.1"/>
</dbReference>
<dbReference type="AlphaFoldDB" id="A0A285NWK4"/>
<dbReference type="PANTHER" id="PTHR47053">
    <property type="entry name" value="MUREIN DD-ENDOPEPTIDASE MEPH-RELATED"/>
    <property type="match status" value="1"/>
</dbReference>
<evidence type="ECO:0000256" key="2">
    <source>
        <dbReference type="ARBA" id="ARBA00022670"/>
    </source>
</evidence>
<dbReference type="InterPro" id="IPR038765">
    <property type="entry name" value="Papain-like_cys_pep_sf"/>
</dbReference>
<dbReference type="EMBL" id="OBEN01000004">
    <property type="protein sequence ID" value="SNZ13872.1"/>
    <property type="molecule type" value="Genomic_DNA"/>
</dbReference>
<protein>
    <submittedName>
        <fullName evidence="6">NlpC/P60 family protein</fullName>
    </submittedName>
</protein>
<keyword evidence="7" id="KW-1185">Reference proteome</keyword>
<name>A0A285NWK4_9AQUI</name>
<dbReference type="InterPro" id="IPR051202">
    <property type="entry name" value="Peptidase_C40"/>
</dbReference>
<proteinExistence type="inferred from homology"/>
<dbReference type="Pfam" id="PF00877">
    <property type="entry name" value="NLPC_P60"/>
    <property type="match status" value="1"/>
</dbReference>
<dbReference type="Proteomes" id="UP000218627">
    <property type="component" value="Unassembled WGS sequence"/>
</dbReference>
<comment type="similarity">
    <text evidence="1">Belongs to the peptidase C40 family.</text>
</comment>
<evidence type="ECO:0000256" key="3">
    <source>
        <dbReference type="ARBA" id="ARBA00022801"/>
    </source>
</evidence>
<evidence type="ECO:0000313" key="7">
    <source>
        <dbReference type="Proteomes" id="UP000218627"/>
    </source>
</evidence>
<gene>
    <name evidence="6" type="ORF">SAMN06265353_0899</name>
</gene>
<dbReference type="PROSITE" id="PS51935">
    <property type="entry name" value="NLPC_P60"/>
    <property type="match status" value="1"/>
</dbReference>
<evidence type="ECO:0000256" key="1">
    <source>
        <dbReference type="ARBA" id="ARBA00007074"/>
    </source>
</evidence>
<organism evidence="6 7">
    <name type="scientific">Hydrogenobacter hydrogenophilus</name>
    <dbReference type="NCBI Taxonomy" id="35835"/>
    <lineage>
        <taxon>Bacteria</taxon>
        <taxon>Pseudomonadati</taxon>
        <taxon>Aquificota</taxon>
        <taxon>Aquificia</taxon>
        <taxon>Aquificales</taxon>
        <taxon>Aquificaceae</taxon>
        <taxon>Hydrogenobacter</taxon>
    </lineage>
</organism>
<keyword evidence="4" id="KW-0788">Thiol protease</keyword>
<keyword evidence="2" id="KW-0645">Protease</keyword>